<keyword evidence="2" id="KW-1185">Reference proteome</keyword>
<proteinExistence type="predicted"/>
<comment type="caution">
    <text evidence="1">The sequence shown here is derived from an EMBL/GenBank/DDBJ whole genome shotgun (WGS) entry which is preliminary data.</text>
</comment>
<gene>
    <name evidence="1" type="ORF">DFQ14_103191</name>
</gene>
<sequence length="126" mass="13852">MLGRKCGRLSRQTTMLRYMGGAERDGPSHTEGDHQLRAVLRVLNEHDPEGLLDVGAPADEYTPEATHFARLTGENHTITTELVAEVWAHWFGNESRLLTTAPVQELEQLAARLAVASVSGGSRTDF</sequence>
<dbReference type="AlphaFoldDB" id="A0A368VTZ6"/>
<dbReference type="EMBL" id="QPJC01000003">
    <property type="protein sequence ID" value="RCW45225.1"/>
    <property type="molecule type" value="Genomic_DNA"/>
</dbReference>
<evidence type="ECO:0000313" key="2">
    <source>
        <dbReference type="Proteomes" id="UP000253495"/>
    </source>
</evidence>
<protein>
    <submittedName>
        <fullName evidence="1">Uncharacterized protein</fullName>
    </submittedName>
</protein>
<reference evidence="1 2" key="1">
    <citation type="submission" date="2018-07" db="EMBL/GenBank/DDBJ databases">
        <title>Genomic Encyclopedia of Type Strains, Phase III (KMG-III): the genomes of soil and plant-associated and newly described type strains.</title>
        <authorList>
            <person name="Whitman W."/>
        </authorList>
    </citation>
    <scope>NUCLEOTIDE SEQUENCE [LARGE SCALE GENOMIC DNA]</scope>
    <source>
        <strain evidence="1 2">CECT 8575</strain>
    </source>
</reference>
<dbReference type="Proteomes" id="UP000253495">
    <property type="component" value="Unassembled WGS sequence"/>
</dbReference>
<name>A0A368VTZ6_9ACTN</name>
<accession>A0A368VTZ6</accession>
<organism evidence="1 2">
    <name type="scientific">Halopolyspora algeriensis</name>
    <dbReference type="NCBI Taxonomy" id="1500506"/>
    <lineage>
        <taxon>Bacteria</taxon>
        <taxon>Bacillati</taxon>
        <taxon>Actinomycetota</taxon>
        <taxon>Actinomycetes</taxon>
        <taxon>Actinomycetes incertae sedis</taxon>
        <taxon>Halopolyspora</taxon>
    </lineage>
</organism>
<evidence type="ECO:0000313" key="1">
    <source>
        <dbReference type="EMBL" id="RCW45225.1"/>
    </source>
</evidence>